<evidence type="ECO:0000313" key="2">
    <source>
        <dbReference type="Proteomes" id="UP001054837"/>
    </source>
</evidence>
<sequence length="107" mass="12055">MPFACPRHALLHGPLQILWLKCRNVFLPDIPSPTLKSPAMATVTLLSVRTHSTAHSKHSEGNGSLDTCDRLRKSFTRHLSHAHPSDHPRLGSLPLCMWRETPFLLNF</sequence>
<organism evidence="1 2">
    <name type="scientific">Caerostris darwini</name>
    <dbReference type="NCBI Taxonomy" id="1538125"/>
    <lineage>
        <taxon>Eukaryota</taxon>
        <taxon>Metazoa</taxon>
        <taxon>Ecdysozoa</taxon>
        <taxon>Arthropoda</taxon>
        <taxon>Chelicerata</taxon>
        <taxon>Arachnida</taxon>
        <taxon>Araneae</taxon>
        <taxon>Araneomorphae</taxon>
        <taxon>Entelegynae</taxon>
        <taxon>Araneoidea</taxon>
        <taxon>Araneidae</taxon>
        <taxon>Caerostris</taxon>
    </lineage>
</organism>
<gene>
    <name evidence="1" type="ORF">CDAR_273291</name>
</gene>
<dbReference type="Proteomes" id="UP001054837">
    <property type="component" value="Unassembled WGS sequence"/>
</dbReference>
<proteinExistence type="predicted"/>
<reference evidence="1 2" key="1">
    <citation type="submission" date="2021-06" db="EMBL/GenBank/DDBJ databases">
        <title>Caerostris darwini draft genome.</title>
        <authorList>
            <person name="Kono N."/>
            <person name="Arakawa K."/>
        </authorList>
    </citation>
    <scope>NUCLEOTIDE SEQUENCE [LARGE SCALE GENOMIC DNA]</scope>
</reference>
<protein>
    <submittedName>
        <fullName evidence="1">Uncharacterized protein</fullName>
    </submittedName>
</protein>
<accession>A0AAV4TZ57</accession>
<comment type="caution">
    <text evidence="1">The sequence shown here is derived from an EMBL/GenBank/DDBJ whole genome shotgun (WGS) entry which is preliminary data.</text>
</comment>
<dbReference type="AlphaFoldDB" id="A0AAV4TZ57"/>
<name>A0AAV4TZ57_9ARAC</name>
<keyword evidence="2" id="KW-1185">Reference proteome</keyword>
<dbReference type="EMBL" id="BPLQ01010399">
    <property type="protein sequence ID" value="GIY50510.1"/>
    <property type="molecule type" value="Genomic_DNA"/>
</dbReference>
<evidence type="ECO:0000313" key="1">
    <source>
        <dbReference type="EMBL" id="GIY50510.1"/>
    </source>
</evidence>